<keyword evidence="7 15" id="KW-0548">Nucleotidyltransferase</keyword>
<keyword evidence="18" id="KW-1185">Reference proteome</keyword>
<evidence type="ECO:0000256" key="2">
    <source>
        <dbReference type="ARBA" id="ARBA00004726"/>
    </source>
</evidence>
<dbReference type="PIRSF" id="PIRSF004491">
    <property type="entry name" value="FAD_Synth"/>
    <property type="match status" value="1"/>
</dbReference>
<evidence type="ECO:0000256" key="3">
    <source>
        <dbReference type="ARBA" id="ARBA00005201"/>
    </source>
</evidence>
<evidence type="ECO:0000256" key="8">
    <source>
        <dbReference type="ARBA" id="ARBA00022741"/>
    </source>
</evidence>
<comment type="function">
    <text evidence="1">Catalyzes the phosphorylation of riboflavin to FMN followed by the adenylation of FMN to FAD.</text>
</comment>
<dbReference type="CDD" id="cd02064">
    <property type="entry name" value="FAD_synthetase_N"/>
    <property type="match status" value="1"/>
</dbReference>
<dbReference type="NCBIfam" id="NF004163">
    <property type="entry name" value="PRK05627.1-6"/>
    <property type="match status" value="1"/>
</dbReference>
<dbReference type="SMART" id="SM00904">
    <property type="entry name" value="Flavokinase"/>
    <property type="match status" value="1"/>
</dbReference>
<evidence type="ECO:0000313" key="18">
    <source>
        <dbReference type="Proteomes" id="UP000595095"/>
    </source>
</evidence>
<organism evidence="17 18">
    <name type="scientific">Salinimonas marina</name>
    <dbReference type="NCBI Taxonomy" id="2785918"/>
    <lineage>
        <taxon>Bacteria</taxon>
        <taxon>Pseudomonadati</taxon>
        <taxon>Pseudomonadota</taxon>
        <taxon>Gammaproteobacteria</taxon>
        <taxon>Alteromonadales</taxon>
        <taxon>Alteromonadaceae</taxon>
        <taxon>Alteromonas/Salinimonas group</taxon>
        <taxon>Salinimonas</taxon>
    </lineage>
</organism>
<dbReference type="Gene3D" id="2.40.30.30">
    <property type="entry name" value="Riboflavin kinase-like"/>
    <property type="match status" value="1"/>
</dbReference>
<protein>
    <recommendedName>
        <fullName evidence="15">Riboflavin biosynthesis protein</fullName>
    </recommendedName>
    <domain>
        <recommendedName>
            <fullName evidence="15">Riboflavin kinase</fullName>
            <ecNumber evidence="15">2.7.1.26</ecNumber>
        </recommendedName>
        <alternativeName>
            <fullName evidence="15">Flavokinase</fullName>
        </alternativeName>
    </domain>
    <domain>
        <recommendedName>
            <fullName evidence="15">FMN adenylyltransferase</fullName>
            <ecNumber evidence="15">2.7.7.2</ecNumber>
        </recommendedName>
        <alternativeName>
            <fullName evidence="15">FAD pyrophosphorylase</fullName>
        </alternativeName>
        <alternativeName>
            <fullName evidence="15">FAD synthase</fullName>
        </alternativeName>
    </domain>
</protein>
<reference evidence="17 18" key="1">
    <citation type="submission" date="2020-11" db="EMBL/GenBank/DDBJ databases">
        <title>Complete genome sequence for Salinimonas sp. strain G2-b.</title>
        <authorList>
            <person name="Park S.-J."/>
        </authorList>
    </citation>
    <scope>NUCLEOTIDE SEQUENCE [LARGE SCALE GENOMIC DNA]</scope>
    <source>
        <strain evidence="17 18">G2-b</strain>
    </source>
</reference>
<proteinExistence type="inferred from homology"/>
<dbReference type="GO" id="GO:0009231">
    <property type="term" value="P:riboflavin biosynthetic process"/>
    <property type="evidence" value="ECO:0007669"/>
    <property type="project" value="InterPro"/>
</dbReference>
<evidence type="ECO:0000256" key="12">
    <source>
        <dbReference type="ARBA" id="ARBA00023268"/>
    </source>
</evidence>
<dbReference type="NCBIfam" id="NF004159">
    <property type="entry name" value="PRK05627.1-2"/>
    <property type="match status" value="1"/>
</dbReference>
<gene>
    <name evidence="17" type="primary">ribF</name>
    <name evidence="17" type="ORF">IT774_04790</name>
</gene>
<dbReference type="GO" id="GO:0003919">
    <property type="term" value="F:FMN adenylyltransferase activity"/>
    <property type="evidence" value="ECO:0007669"/>
    <property type="project" value="UniProtKB-UniRule"/>
</dbReference>
<comment type="similarity">
    <text evidence="15">Belongs to the ribF family.</text>
</comment>
<evidence type="ECO:0000256" key="7">
    <source>
        <dbReference type="ARBA" id="ARBA00022695"/>
    </source>
</evidence>
<dbReference type="InterPro" id="IPR023465">
    <property type="entry name" value="Riboflavin_kinase_dom_sf"/>
</dbReference>
<evidence type="ECO:0000256" key="9">
    <source>
        <dbReference type="ARBA" id="ARBA00022777"/>
    </source>
</evidence>
<dbReference type="Gene3D" id="3.40.50.620">
    <property type="entry name" value="HUPs"/>
    <property type="match status" value="1"/>
</dbReference>
<dbReference type="EC" id="2.7.7.2" evidence="15"/>
<dbReference type="Proteomes" id="UP000595095">
    <property type="component" value="Chromosome"/>
</dbReference>
<name>A0A7S9DYW3_9ALTE</name>
<keyword evidence="9 15" id="KW-0418">Kinase</keyword>
<dbReference type="InterPro" id="IPR015865">
    <property type="entry name" value="Riboflavin_kinase_bac/euk"/>
</dbReference>
<keyword evidence="10 15" id="KW-0274">FAD</keyword>
<keyword evidence="12" id="KW-0511">Multifunctional enzyme</keyword>
<evidence type="ECO:0000313" key="17">
    <source>
        <dbReference type="EMBL" id="QPG06494.1"/>
    </source>
</evidence>
<dbReference type="FunFam" id="3.40.50.620:FF:000021">
    <property type="entry name" value="Riboflavin biosynthesis protein"/>
    <property type="match status" value="1"/>
</dbReference>
<keyword evidence="5 15" id="KW-0288">FMN</keyword>
<dbReference type="InterPro" id="IPR014729">
    <property type="entry name" value="Rossmann-like_a/b/a_fold"/>
</dbReference>
<comment type="catalytic activity">
    <reaction evidence="14 15">
        <text>FMN + ATP + H(+) = FAD + diphosphate</text>
        <dbReference type="Rhea" id="RHEA:17237"/>
        <dbReference type="ChEBI" id="CHEBI:15378"/>
        <dbReference type="ChEBI" id="CHEBI:30616"/>
        <dbReference type="ChEBI" id="CHEBI:33019"/>
        <dbReference type="ChEBI" id="CHEBI:57692"/>
        <dbReference type="ChEBI" id="CHEBI:58210"/>
        <dbReference type="EC" id="2.7.7.2"/>
    </reaction>
</comment>
<evidence type="ECO:0000256" key="10">
    <source>
        <dbReference type="ARBA" id="ARBA00022827"/>
    </source>
</evidence>
<evidence type="ECO:0000256" key="11">
    <source>
        <dbReference type="ARBA" id="ARBA00022840"/>
    </source>
</evidence>
<dbReference type="RefSeq" id="WP_195811570.1">
    <property type="nucleotide sequence ID" value="NZ_CP064795.1"/>
</dbReference>
<dbReference type="NCBIfam" id="NF004160">
    <property type="entry name" value="PRK05627.1-3"/>
    <property type="match status" value="1"/>
</dbReference>
<dbReference type="UniPathway" id="UPA00277">
    <property type="reaction ID" value="UER00407"/>
</dbReference>
<dbReference type="Pfam" id="PF06574">
    <property type="entry name" value="FAD_syn"/>
    <property type="match status" value="1"/>
</dbReference>
<dbReference type="FunFam" id="2.40.30.30:FF:000003">
    <property type="entry name" value="Riboflavin biosynthesis protein"/>
    <property type="match status" value="1"/>
</dbReference>
<dbReference type="KEGG" id="smaa:IT774_04790"/>
<keyword evidence="4 15" id="KW-0285">Flavoprotein</keyword>
<evidence type="ECO:0000256" key="13">
    <source>
        <dbReference type="ARBA" id="ARBA00047880"/>
    </source>
</evidence>
<dbReference type="NCBIfam" id="NF004162">
    <property type="entry name" value="PRK05627.1-5"/>
    <property type="match status" value="1"/>
</dbReference>
<dbReference type="EC" id="2.7.1.26" evidence="15"/>
<dbReference type="GO" id="GO:0006747">
    <property type="term" value="P:FAD biosynthetic process"/>
    <property type="evidence" value="ECO:0007669"/>
    <property type="project" value="UniProtKB-UniRule"/>
</dbReference>
<dbReference type="Pfam" id="PF01687">
    <property type="entry name" value="Flavokinase"/>
    <property type="match status" value="1"/>
</dbReference>
<sequence length="310" mass="35015">MELIRGLHNLRPRHQGCVLTIGKFDGVHKGHKAVLANVLNKARELALPATVMVFEPQPEEVFTPDKAPARLSTLSEKYRLLNEAGIDRLLCVRFNHDFASQSPDTFIEELLVNKLGVRFLVVGDDFRFGQNRQGDFEMLKQAGQHYGFEVVSTQSYRLDDNRISSTAVRTALETGDFAKAESMLGRPFDVQGRVVHGEKKGRTIGFPTANVLLKRFRTPIKGVFAVTVTLDQRTFNGVANVGRRPTLDGQRTQLEVHLFDFSGDLYGQPIVVVPRKKLRDEHKFESFDALKQQIQVDAEHARHFFKTTDS</sequence>
<dbReference type="GO" id="GO:0009398">
    <property type="term" value="P:FMN biosynthetic process"/>
    <property type="evidence" value="ECO:0007669"/>
    <property type="project" value="UniProtKB-UniRule"/>
</dbReference>
<dbReference type="NCBIfam" id="TIGR00083">
    <property type="entry name" value="ribF"/>
    <property type="match status" value="1"/>
</dbReference>
<dbReference type="PANTHER" id="PTHR22749">
    <property type="entry name" value="RIBOFLAVIN KINASE/FMN ADENYLYLTRANSFERASE"/>
    <property type="match status" value="1"/>
</dbReference>
<keyword evidence="6 15" id="KW-0808">Transferase</keyword>
<keyword evidence="8 15" id="KW-0547">Nucleotide-binding</keyword>
<evidence type="ECO:0000256" key="5">
    <source>
        <dbReference type="ARBA" id="ARBA00022643"/>
    </source>
</evidence>
<dbReference type="InterPro" id="IPR002606">
    <property type="entry name" value="Riboflavin_kinase_bac"/>
</dbReference>
<dbReference type="PANTHER" id="PTHR22749:SF6">
    <property type="entry name" value="RIBOFLAVIN KINASE"/>
    <property type="match status" value="1"/>
</dbReference>
<dbReference type="AlphaFoldDB" id="A0A7S9DYW3"/>
<dbReference type="GO" id="GO:0005524">
    <property type="term" value="F:ATP binding"/>
    <property type="evidence" value="ECO:0007669"/>
    <property type="project" value="UniProtKB-UniRule"/>
</dbReference>
<comment type="catalytic activity">
    <reaction evidence="13 15">
        <text>riboflavin + ATP = FMN + ADP + H(+)</text>
        <dbReference type="Rhea" id="RHEA:14357"/>
        <dbReference type="ChEBI" id="CHEBI:15378"/>
        <dbReference type="ChEBI" id="CHEBI:30616"/>
        <dbReference type="ChEBI" id="CHEBI:57986"/>
        <dbReference type="ChEBI" id="CHEBI:58210"/>
        <dbReference type="ChEBI" id="CHEBI:456216"/>
        <dbReference type="EC" id="2.7.1.26"/>
    </reaction>
</comment>
<evidence type="ECO:0000256" key="1">
    <source>
        <dbReference type="ARBA" id="ARBA00002121"/>
    </source>
</evidence>
<feature type="domain" description="Riboflavin kinase" evidence="16">
    <location>
        <begin position="183"/>
        <end position="306"/>
    </location>
</feature>
<evidence type="ECO:0000256" key="15">
    <source>
        <dbReference type="PIRNR" id="PIRNR004491"/>
    </source>
</evidence>
<dbReference type="InterPro" id="IPR015864">
    <property type="entry name" value="FAD_synthase"/>
</dbReference>
<keyword evidence="11 15" id="KW-0067">ATP-binding</keyword>
<dbReference type="SUPFAM" id="SSF52374">
    <property type="entry name" value="Nucleotidylyl transferase"/>
    <property type="match status" value="1"/>
</dbReference>
<accession>A0A7S9DYW3</accession>
<comment type="pathway">
    <text evidence="3 15">Cofactor biosynthesis; FMN biosynthesis; FMN from riboflavin (ATP route): step 1/1.</text>
</comment>
<dbReference type="InterPro" id="IPR023468">
    <property type="entry name" value="Riboflavin_kinase"/>
</dbReference>
<dbReference type="UniPathway" id="UPA00276">
    <property type="reaction ID" value="UER00406"/>
</dbReference>
<evidence type="ECO:0000256" key="4">
    <source>
        <dbReference type="ARBA" id="ARBA00022630"/>
    </source>
</evidence>
<dbReference type="EMBL" id="CP064795">
    <property type="protein sequence ID" value="QPG06494.1"/>
    <property type="molecule type" value="Genomic_DNA"/>
</dbReference>
<evidence type="ECO:0000256" key="14">
    <source>
        <dbReference type="ARBA" id="ARBA00049494"/>
    </source>
</evidence>
<evidence type="ECO:0000259" key="16">
    <source>
        <dbReference type="SMART" id="SM00904"/>
    </source>
</evidence>
<evidence type="ECO:0000256" key="6">
    <source>
        <dbReference type="ARBA" id="ARBA00022679"/>
    </source>
</evidence>
<dbReference type="GO" id="GO:0008531">
    <property type="term" value="F:riboflavin kinase activity"/>
    <property type="evidence" value="ECO:0007669"/>
    <property type="project" value="UniProtKB-UniRule"/>
</dbReference>
<comment type="pathway">
    <text evidence="2 15">Cofactor biosynthesis; FAD biosynthesis; FAD from FMN: step 1/1.</text>
</comment>
<dbReference type="SUPFAM" id="SSF82114">
    <property type="entry name" value="Riboflavin kinase-like"/>
    <property type="match status" value="1"/>
</dbReference>